<protein>
    <submittedName>
        <fullName evidence="1">Fatty acid synthase alpha subunit Lsd1</fullName>
        <ecNumber evidence="1">2.3.1.86</ecNumber>
    </submittedName>
</protein>
<reference evidence="1" key="1">
    <citation type="submission" date="2022-07" db="EMBL/GenBank/DDBJ databases">
        <title>Phylogenomic reconstructions and comparative analyses of Kickxellomycotina fungi.</title>
        <authorList>
            <person name="Reynolds N.K."/>
            <person name="Stajich J.E."/>
            <person name="Barry K."/>
            <person name="Grigoriev I.V."/>
            <person name="Crous P."/>
            <person name="Smith M.E."/>
        </authorList>
    </citation>
    <scope>NUCLEOTIDE SEQUENCE</scope>
    <source>
        <strain evidence="1">NRRL 5244</strain>
    </source>
</reference>
<dbReference type="EMBL" id="JANBPW010002617">
    <property type="protein sequence ID" value="KAJ1940189.1"/>
    <property type="molecule type" value="Genomic_DNA"/>
</dbReference>
<evidence type="ECO:0000313" key="1">
    <source>
        <dbReference type="EMBL" id="KAJ1940189.1"/>
    </source>
</evidence>
<accession>A0ACC1J706</accession>
<keyword evidence="1" id="KW-0012">Acyltransferase</keyword>
<keyword evidence="2" id="KW-1185">Reference proteome</keyword>
<dbReference type="EC" id="2.3.1.86" evidence="1"/>
<organism evidence="1 2">
    <name type="scientific">Linderina macrospora</name>
    <dbReference type="NCBI Taxonomy" id="4868"/>
    <lineage>
        <taxon>Eukaryota</taxon>
        <taxon>Fungi</taxon>
        <taxon>Fungi incertae sedis</taxon>
        <taxon>Zoopagomycota</taxon>
        <taxon>Kickxellomycotina</taxon>
        <taxon>Kickxellomycetes</taxon>
        <taxon>Kickxellales</taxon>
        <taxon>Kickxellaceae</taxon>
        <taxon>Linderina</taxon>
    </lineage>
</organism>
<gene>
    <name evidence="1" type="primary">fas2_13</name>
    <name evidence="1" type="ORF">FBU59_003885</name>
</gene>
<evidence type="ECO:0000313" key="2">
    <source>
        <dbReference type="Proteomes" id="UP001150603"/>
    </source>
</evidence>
<dbReference type="Proteomes" id="UP001150603">
    <property type="component" value="Unassembled WGS sequence"/>
</dbReference>
<feature type="non-terminal residue" evidence="1">
    <location>
        <position position="666"/>
    </location>
</feature>
<keyword evidence="1" id="KW-0808">Transferase</keyword>
<name>A0ACC1J706_9FUNG</name>
<comment type="caution">
    <text evidence="1">The sequence shown here is derived from an EMBL/GenBank/DDBJ whole genome shotgun (WGS) entry which is preliminary data.</text>
</comment>
<sequence>MTCKTILPKIVDGDVLNLVHMSNGFRMVDGAEPLKAGDVVDSKAKIVEVINEETGKRSIIKGFVYRDGKPVVEVTTSFFYRGQFTDFENTYRNIDEHPMRLTLGTTKDIAVLRSKEWFVPLDSAAGHELHPNATLEFRLESRYRFKSRTVYSHVVTKGRVMMQVSTKEYVHIADVSYEASESNGNPVVEYLKRHGQSIEDSFYFENGGYSVMPRGDEFSSITHSPGSNEPYSRISSDHNPIHTNPYFAAYADLPGTITHGMWTSASTRKFVETFAADNHPERVKAYEVDFVGMVLPNDQLETKLSHVGMKDGRKLIKVETFNQHGSKVLEGIAEVEQPITGYTFTGQGSQEPGMGMDLYGRSETAQQLWDRADKHMRETYGISIIDIVKNNPGERTVYFGGDKGRKIRDNYRSLTYETVDAEGNTKALPLFPDIVEDSPFFTYKSPNGLLQATQFTQPALMLFELAAFADMRAKSLIQKNAPFAGHSLGEYGALSAIGEVLPVEAIVEVGFYRGMTMQRAVERDELNRSQYSMMAINPARVGKSFTEEALSFVVGSIRHQGKGLLEIVNYNVENWQYVVAGELRLLDTLTNVLNFIFSQKIDVAKLISEMPLETVQEQLGKIIDGALAKADEKQARDGFIVVERGQSTIPLRGIDVPFHSSFLLSG</sequence>
<proteinExistence type="predicted"/>